<keyword evidence="2" id="KW-1185">Reference proteome</keyword>
<comment type="caution">
    <text evidence="1">The sequence shown here is derived from an EMBL/GenBank/DDBJ whole genome shotgun (WGS) entry which is preliminary data.</text>
</comment>
<keyword evidence="1" id="KW-0689">Ribosomal protein</keyword>
<sequence length="87" mass="10027">MWIEPRERIIFSIYGQSWGTVGPKDIQCSVHNSFERYAGHRKKNLKLANYPKYLSIIGNGIFNADEKNRGGAKGRKRIHLHKPTALF</sequence>
<evidence type="ECO:0000313" key="2">
    <source>
        <dbReference type="Proteomes" id="UP001140949"/>
    </source>
</evidence>
<reference evidence="1" key="2">
    <citation type="submission" date="2023-04" db="EMBL/GenBank/DDBJ databases">
        <authorList>
            <person name="Bruccoleri R.E."/>
            <person name="Oakeley E.J."/>
            <person name="Faust A.-M."/>
            <person name="Dessus-Babus S."/>
            <person name="Altorfer M."/>
            <person name="Burckhardt D."/>
            <person name="Oertli M."/>
            <person name="Naumann U."/>
            <person name="Petersen F."/>
            <person name="Wong J."/>
        </authorList>
    </citation>
    <scope>NUCLEOTIDE SEQUENCE</scope>
    <source>
        <strain evidence="1">GSM-AAB239-AS_SAM_17_03QT</strain>
        <tissue evidence="1">Leaf</tissue>
    </source>
</reference>
<dbReference type="EMBL" id="JANAVB010045019">
    <property type="protein sequence ID" value="KAJ6790805.1"/>
    <property type="molecule type" value="Genomic_DNA"/>
</dbReference>
<dbReference type="AlphaFoldDB" id="A0AAX6DGF4"/>
<dbReference type="Proteomes" id="UP001140949">
    <property type="component" value="Unassembled WGS sequence"/>
</dbReference>
<protein>
    <submittedName>
        <fullName evidence="1">60S ribosomal protein L37-3-like</fullName>
    </submittedName>
</protein>
<name>A0AAX6DGF4_IRIPA</name>
<accession>A0AAX6DGF4</accession>
<keyword evidence="1" id="KW-0687">Ribonucleoprotein</keyword>
<proteinExistence type="predicted"/>
<dbReference type="GO" id="GO:0005840">
    <property type="term" value="C:ribosome"/>
    <property type="evidence" value="ECO:0007669"/>
    <property type="project" value="UniProtKB-KW"/>
</dbReference>
<gene>
    <name evidence="1" type="ORF">M6B38_248475</name>
</gene>
<reference evidence="1" key="1">
    <citation type="journal article" date="2023" name="GigaByte">
        <title>Genome assembly of the bearded iris, Iris pallida Lam.</title>
        <authorList>
            <person name="Bruccoleri R.E."/>
            <person name="Oakeley E.J."/>
            <person name="Faust A.M.E."/>
            <person name="Altorfer M."/>
            <person name="Dessus-Babus S."/>
            <person name="Burckhardt D."/>
            <person name="Oertli M."/>
            <person name="Naumann U."/>
            <person name="Petersen F."/>
            <person name="Wong J."/>
        </authorList>
    </citation>
    <scope>NUCLEOTIDE SEQUENCE</scope>
    <source>
        <strain evidence="1">GSM-AAB239-AS_SAM_17_03QT</strain>
    </source>
</reference>
<organism evidence="1 2">
    <name type="scientific">Iris pallida</name>
    <name type="common">Sweet iris</name>
    <dbReference type="NCBI Taxonomy" id="29817"/>
    <lineage>
        <taxon>Eukaryota</taxon>
        <taxon>Viridiplantae</taxon>
        <taxon>Streptophyta</taxon>
        <taxon>Embryophyta</taxon>
        <taxon>Tracheophyta</taxon>
        <taxon>Spermatophyta</taxon>
        <taxon>Magnoliopsida</taxon>
        <taxon>Liliopsida</taxon>
        <taxon>Asparagales</taxon>
        <taxon>Iridaceae</taxon>
        <taxon>Iridoideae</taxon>
        <taxon>Irideae</taxon>
        <taxon>Iris</taxon>
    </lineage>
</organism>
<evidence type="ECO:0000313" key="1">
    <source>
        <dbReference type="EMBL" id="KAJ6790805.1"/>
    </source>
</evidence>